<feature type="transmembrane region" description="Helical" evidence="1">
    <location>
        <begin position="98"/>
        <end position="119"/>
    </location>
</feature>
<name>A0ABZ0JZG6_9GAMM</name>
<keyword evidence="1" id="KW-0472">Membrane</keyword>
<reference evidence="2 3" key="1">
    <citation type="submission" date="2023-10" db="EMBL/GenBank/DDBJ databases">
        <title>Complete genome sequence of Shewanella sp. DAU334.</title>
        <authorList>
            <person name="Lee Y.-S."/>
            <person name="Jeong H.-R."/>
            <person name="Hwang E.-J."/>
            <person name="Choi Y.-L."/>
            <person name="Kim G.-D."/>
        </authorList>
    </citation>
    <scope>NUCLEOTIDE SEQUENCE [LARGE SCALE GENOMIC DNA]</scope>
    <source>
        <strain evidence="2 3">DAU334</strain>
    </source>
</reference>
<dbReference type="Proteomes" id="UP001529491">
    <property type="component" value="Chromosome"/>
</dbReference>
<dbReference type="Pfam" id="PF06197">
    <property type="entry name" value="DUF998"/>
    <property type="match status" value="1"/>
</dbReference>
<evidence type="ECO:0000256" key="1">
    <source>
        <dbReference type="SAM" id="Phobius"/>
    </source>
</evidence>
<feature type="transmembrane region" description="Helical" evidence="1">
    <location>
        <begin position="196"/>
        <end position="216"/>
    </location>
</feature>
<feature type="transmembrane region" description="Helical" evidence="1">
    <location>
        <begin position="125"/>
        <end position="143"/>
    </location>
</feature>
<sequence length="236" mass="26512">MDDKIQYQTARHDLYRFIVLGTFLGAFIAAAGISFCVWAKYQEIGQQVFNLRTDFLGDYVNAEYAFVYNIALLITGLCIMLAMLGLYQLRHSTISHYLSFIGGWVGMMVLLAGAFPINYLDMHRTVSTLMLLGTVLMYLVSVIDRFSHNAICKGPIFGFSILGLYASISLCVQLDWNTLDFPPCSHADGDICWMAVTLWLQTNCIMLWCLSLAWAVRAASMKNNLALSKRYLVGAH</sequence>
<proteinExistence type="predicted"/>
<gene>
    <name evidence="2" type="ORF">RGE70_02025</name>
</gene>
<keyword evidence="1" id="KW-0812">Transmembrane</keyword>
<evidence type="ECO:0000313" key="2">
    <source>
        <dbReference type="EMBL" id="WOT05631.1"/>
    </source>
</evidence>
<keyword evidence="1" id="KW-1133">Transmembrane helix</keyword>
<keyword evidence="3" id="KW-1185">Reference proteome</keyword>
<accession>A0ABZ0JZG6</accession>
<protein>
    <submittedName>
        <fullName evidence="2">DUF998 domain-containing protein</fullName>
    </submittedName>
</protein>
<dbReference type="EMBL" id="CP136522">
    <property type="protein sequence ID" value="WOT05631.1"/>
    <property type="molecule type" value="Genomic_DNA"/>
</dbReference>
<dbReference type="RefSeq" id="WP_310469893.1">
    <property type="nucleotide sequence ID" value="NZ_CP136522.1"/>
</dbReference>
<organism evidence="2 3">
    <name type="scientific">Shewanella youngdeokensis</name>
    <dbReference type="NCBI Taxonomy" id="2999068"/>
    <lineage>
        <taxon>Bacteria</taxon>
        <taxon>Pseudomonadati</taxon>
        <taxon>Pseudomonadota</taxon>
        <taxon>Gammaproteobacteria</taxon>
        <taxon>Alteromonadales</taxon>
        <taxon>Shewanellaceae</taxon>
        <taxon>Shewanella</taxon>
    </lineage>
</organism>
<evidence type="ECO:0000313" key="3">
    <source>
        <dbReference type="Proteomes" id="UP001529491"/>
    </source>
</evidence>
<feature type="transmembrane region" description="Helical" evidence="1">
    <location>
        <begin position="14"/>
        <end position="41"/>
    </location>
</feature>
<feature type="transmembrane region" description="Helical" evidence="1">
    <location>
        <begin position="66"/>
        <end position="86"/>
    </location>
</feature>
<dbReference type="InterPro" id="IPR009339">
    <property type="entry name" value="DUF998"/>
</dbReference>
<feature type="transmembrane region" description="Helical" evidence="1">
    <location>
        <begin position="155"/>
        <end position="176"/>
    </location>
</feature>